<name>A0A1I7YUH4_9BILA</name>
<evidence type="ECO:0000313" key="5">
    <source>
        <dbReference type="Proteomes" id="UP000095287"/>
    </source>
</evidence>
<dbReference type="InterPro" id="IPR038765">
    <property type="entry name" value="Papain-like_cys_pep_sf"/>
</dbReference>
<evidence type="ECO:0000313" key="6">
    <source>
        <dbReference type="WBParaSite" id="L893_g19822.t1"/>
    </source>
</evidence>
<dbReference type="Pfam" id="PF02902">
    <property type="entry name" value="Peptidase_C48"/>
    <property type="match status" value="1"/>
</dbReference>
<reference evidence="6" key="1">
    <citation type="submission" date="2016-11" db="UniProtKB">
        <authorList>
            <consortium name="WormBaseParasite"/>
        </authorList>
    </citation>
    <scope>IDENTIFICATION</scope>
</reference>
<dbReference type="GO" id="GO:0008234">
    <property type="term" value="F:cysteine-type peptidase activity"/>
    <property type="evidence" value="ECO:0007669"/>
    <property type="project" value="InterPro"/>
</dbReference>
<evidence type="ECO:0000259" key="4">
    <source>
        <dbReference type="Pfam" id="PF02902"/>
    </source>
</evidence>
<keyword evidence="3" id="KW-0378">Hydrolase</keyword>
<dbReference type="GO" id="GO:0006508">
    <property type="term" value="P:proteolysis"/>
    <property type="evidence" value="ECO:0007669"/>
    <property type="project" value="UniProtKB-KW"/>
</dbReference>
<dbReference type="WBParaSite" id="L893_g19822.t1">
    <property type="protein sequence ID" value="L893_g19822.t1"/>
    <property type="gene ID" value="L893_g19822"/>
</dbReference>
<accession>A0A1I7YUH4</accession>
<organism evidence="5 6">
    <name type="scientific">Steinernema glaseri</name>
    <dbReference type="NCBI Taxonomy" id="37863"/>
    <lineage>
        <taxon>Eukaryota</taxon>
        <taxon>Metazoa</taxon>
        <taxon>Ecdysozoa</taxon>
        <taxon>Nematoda</taxon>
        <taxon>Chromadorea</taxon>
        <taxon>Rhabditida</taxon>
        <taxon>Tylenchina</taxon>
        <taxon>Panagrolaimomorpha</taxon>
        <taxon>Strongyloidoidea</taxon>
        <taxon>Steinernematidae</taxon>
        <taxon>Steinernema</taxon>
    </lineage>
</organism>
<keyword evidence="2" id="KW-0645">Protease</keyword>
<proteinExistence type="inferred from homology"/>
<dbReference type="SUPFAM" id="SSF54001">
    <property type="entry name" value="Cysteine proteinases"/>
    <property type="match status" value="1"/>
</dbReference>
<evidence type="ECO:0000256" key="2">
    <source>
        <dbReference type="ARBA" id="ARBA00022670"/>
    </source>
</evidence>
<sequence>MQPAKEAIITPSRAFYAEYKARVVTHLLEENAADRLQDDIDQLQRPTGVRPAVLYRLMAPNRNTAVVHPICIGNALSEPGHYLIRYHPEGRVRWIFFPILIKARRLWPAEIAGDEGHWILVAVDLVERKLLCLDSGRHQHKRKLWPELEGEVKSALGPIYEELYVAHGATPPSTWRSTNFTYPDPSTFPPQKDSYNCAVYCALYAAQLTMGQSLKDMYIKKEDLVQWRKNAATQLQTLIGPETFLPDV</sequence>
<dbReference type="Proteomes" id="UP000095287">
    <property type="component" value="Unplaced"/>
</dbReference>
<dbReference type="AlphaFoldDB" id="A0A1I7YUH4"/>
<dbReference type="Gene3D" id="3.40.395.10">
    <property type="entry name" value="Adenoviral Proteinase, Chain A"/>
    <property type="match status" value="1"/>
</dbReference>
<dbReference type="InterPro" id="IPR003653">
    <property type="entry name" value="Peptidase_C48_C"/>
</dbReference>
<protein>
    <submittedName>
        <fullName evidence="6">ULP_PROTEASE domain-containing protein</fullName>
    </submittedName>
</protein>
<comment type="similarity">
    <text evidence="1">Belongs to the peptidase C48 family.</text>
</comment>
<keyword evidence="5" id="KW-1185">Reference proteome</keyword>
<evidence type="ECO:0000256" key="3">
    <source>
        <dbReference type="ARBA" id="ARBA00022801"/>
    </source>
</evidence>
<feature type="domain" description="Ubiquitin-like protease family profile" evidence="4">
    <location>
        <begin position="113"/>
        <end position="238"/>
    </location>
</feature>
<evidence type="ECO:0000256" key="1">
    <source>
        <dbReference type="ARBA" id="ARBA00005234"/>
    </source>
</evidence>